<dbReference type="PANTHER" id="PTHR46266">
    <property type="entry name" value="TRANSCRIPTION FACTOR TT8"/>
    <property type="match status" value="1"/>
</dbReference>
<keyword evidence="6" id="KW-0539">Nucleus</keyword>
<feature type="region of interest" description="Disordered" evidence="8">
    <location>
        <begin position="424"/>
        <end position="472"/>
    </location>
</feature>
<feature type="region of interest" description="Disordered" evidence="8">
    <location>
        <begin position="527"/>
        <end position="586"/>
    </location>
</feature>
<comment type="subcellular location">
    <subcellularLocation>
        <location evidence="1">Nucleus</location>
    </subcellularLocation>
</comment>
<accession>A0A804UCY4</accession>
<dbReference type="SUPFAM" id="SSF47459">
    <property type="entry name" value="HLH, helix-loop-helix DNA-binding domain"/>
    <property type="match status" value="1"/>
</dbReference>
<dbReference type="PANTHER" id="PTHR46266:SF4">
    <property type="entry name" value="TRANSCRIPTION FACTOR TT8"/>
    <property type="match status" value="1"/>
</dbReference>
<keyword evidence="3" id="KW-0805">Transcription regulation</keyword>
<evidence type="ECO:0000256" key="4">
    <source>
        <dbReference type="ARBA" id="ARBA00023159"/>
    </source>
</evidence>
<organism evidence="10 11">
    <name type="scientific">Zea mays</name>
    <name type="common">Maize</name>
    <dbReference type="NCBI Taxonomy" id="4577"/>
    <lineage>
        <taxon>Eukaryota</taxon>
        <taxon>Viridiplantae</taxon>
        <taxon>Streptophyta</taxon>
        <taxon>Embryophyta</taxon>
        <taxon>Tracheophyta</taxon>
        <taxon>Spermatophyta</taxon>
        <taxon>Magnoliopsida</taxon>
        <taxon>Liliopsida</taxon>
        <taxon>Poales</taxon>
        <taxon>Poaceae</taxon>
        <taxon>PACMAD clade</taxon>
        <taxon>Panicoideae</taxon>
        <taxon>Andropogonodae</taxon>
        <taxon>Andropogoneae</taxon>
        <taxon>Tripsacinae</taxon>
        <taxon>Zea</taxon>
    </lineage>
</organism>
<dbReference type="Gramene" id="Zm00001eb303250_T003">
    <property type="protein sequence ID" value="Zm00001eb303250_P003"/>
    <property type="gene ID" value="Zm00001eb303250"/>
</dbReference>
<dbReference type="GeneID" id="103632119"/>
<dbReference type="InterPro" id="IPR036638">
    <property type="entry name" value="HLH_DNA-bd_sf"/>
</dbReference>
<feature type="compositionally biased region" description="Basic and acidic residues" evidence="8">
    <location>
        <begin position="440"/>
        <end position="449"/>
    </location>
</feature>
<evidence type="ECO:0007829" key="12">
    <source>
        <dbReference type="PeptideAtlas" id="A0A804UCY4"/>
    </source>
</evidence>
<reference evidence="10" key="3">
    <citation type="submission" date="2021-05" db="UniProtKB">
        <authorList>
            <consortium name="EnsemblPlants"/>
        </authorList>
    </citation>
    <scope>IDENTIFICATION</scope>
    <source>
        <strain evidence="10">cv. B73</strain>
    </source>
</reference>
<dbReference type="AlphaFoldDB" id="A0A804UCY4"/>
<evidence type="ECO:0000259" key="9">
    <source>
        <dbReference type="PROSITE" id="PS50888"/>
    </source>
</evidence>
<dbReference type="GO" id="GO:0046983">
    <property type="term" value="F:protein dimerization activity"/>
    <property type="evidence" value="ECO:0007669"/>
    <property type="project" value="InterPro"/>
</dbReference>
<feature type="region of interest" description="Disordered" evidence="8">
    <location>
        <begin position="260"/>
        <end position="298"/>
    </location>
</feature>
<dbReference type="InterPro" id="IPR011598">
    <property type="entry name" value="bHLH_dom"/>
</dbReference>
<dbReference type="RefSeq" id="XP_008652187.2">
    <property type="nucleotide sequence ID" value="XM_008653965.2"/>
</dbReference>
<dbReference type="OrthoDB" id="690068at2759"/>
<reference evidence="11" key="1">
    <citation type="submission" date="2015-12" db="EMBL/GenBank/DDBJ databases">
        <title>Update maize B73 reference genome by single molecule sequencing technologies.</title>
        <authorList>
            <consortium name="Maize Genome Sequencing Project"/>
            <person name="Ware D."/>
        </authorList>
    </citation>
    <scope>NUCLEOTIDE SEQUENCE [LARGE SCALE GENOMIC DNA]</scope>
    <source>
        <strain evidence="11">cv. B73</strain>
    </source>
</reference>
<dbReference type="SMART" id="SM00353">
    <property type="entry name" value="HLH"/>
    <property type="match status" value="1"/>
</dbReference>
<feature type="compositionally biased region" description="Low complexity" evidence="8">
    <location>
        <begin position="427"/>
        <end position="436"/>
    </location>
</feature>
<evidence type="ECO:0000256" key="7">
    <source>
        <dbReference type="SAM" id="Coils"/>
    </source>
</evidence>
<dbReference type="KEGG" id="zma:103632119"/>
<evidence type="ECO:0000256" key="8">
    <source>
        <dbReference type="SAM" id="MobiDB-lite"/>
    </source>
</evidence>
<comment type="similarity">
    <text evidence="2">Belongs to the bHLH protein family.</text>
</comment>
<dbReference type="Pfam" id="PF14215">
    <property type="entry name" value="bHLH-MYC_N"/>
    <property type="match status" value="1"/>
</dbReference>
<keyword evidence="11" id="KW-1185">Reference proteome</keyword>
<dbReference type="Proteomes" id="UP000007305">
    <property type="component" value="Chromosome 7"/>
</dbReference>
<feature type="domain" description="BHLH" evidence="9">
    <location>
        <begin position="461"/>
        <end position="510"/>
    </location>
</feature>
<evidence type="ECO:0000256" key="1">
    <source>
        <dbReference type="ARBA" id="ARBA00004123"/>
    </source>
</evidence>
<evidence type="ECO:0000256" key="2">
    <source>
        <dbReference type="ARBA" id="ARBA00005510"/>
    </source>
</evidence>
<dbReference type="EnsemblPlants" id="Zm00001eb303250_T003">
    <property type="protein sequence ID" value="Zm00001eb303250_P003"/>
    <property type="gene ID" value="Zm00001eb303250"/>
</dbReference>
<feature type="coiled-coil region" evidence="7">
    <location>
        <begin position="500"/>
        <end position="527"/>
    </location>
</feature>
<evidence type="ECO:0000313" key="11">
    <source>
        <dbReference type="Proteomes" id="UP000007305"/>
    </source>
</evidence>
<keyword evidence="5" id="KW-0804">Transcription</keyword>
<evidence type="ECO:0000256" key="3">
    <source>
        <dbReference type="ARBA" id="ARBA00023015"/>
    </source>
</evidence>
<dbReference type="GO" id="GO:0005634">
    <property type="term" value="C:nucleus"/>
    <property type="evidence" value="ECO:0007669"/>
    <property type="project" value="UniProtKB-SubCell"/>
</dbReference>
<sequence>MAAGGSGGEAAQKALQSVAQSTGWTYSLLWRLCPRQGALVWAEGYYNGAIRTRKTTMTTVRQPAGAEDAGDEETALRRSRQLKELYDSLAAGEAAYDGGGGVGDPQQQHQQQVAVVPPPRRPVAALAPEDLTETEWFYLMCASYCFPPAVGLPGEAFVRRAHVWLCGANKADSKVFSRAILARSAGIQTVACIPVDDGVLEIGTTEKVEEDIFLIQHVRNIFVDQHGAHIMPTTLSGYSTSTPTTQLNHQPFQTKTGISLNLGDEHNSEMEDDDDGRIDLENNTENDSTRRHLPQDASVGNELETLNAESSGPMLIANLTAQDEYCPLHRFHSEDLSSKYLQSSGAEDQAAVAENAHYIKTVLTILRFNACRQTQAASSNIAKTYLALSKNSPFSKWNWKRKGISSMLIPEGTQQRMLKSVLLGAPSSSSHRTSSSAPETRGDDGEGTSRSRRGPVPSQTELSASHVLKERRRREKLNEGFAMLRSLVPFVTKMDRASILGDTIEYVKQLRRRIQELESRARLVGSNQKTTMAQPPPPAASTEERGRRQTSGGYLARAGTCSRAAEASGNSNLGEEPPAAAASDTDTEVQVSIIGSDALLELRCPHREGLLLRVMQALHQELRLEITYVQASSAGDVLLAKLRAKVKEVHGRRSSTTEVKRAIHLIVSSDWNWICEKNPCVA</sequence>
<keyword evidence="4" id="KW-0010">Activator</keyword>
<name>A0A804UCY4_MAIZE</name>
<keyword evidence="7" id="KW-0175">Coiled coil</keyword>
<dbReference type="InterPro" id="IPR025610">
    <property type="entry name" value="MYC/MYB_N"/>
</dbReference>
<proteinExistence type="evidence at protein level"/>
<dbReference type="FunCoup" id="A0A804UCY4">
    <property type="interactions" value="979"/>
</dbReference>
<dbReference type="InParanoid" id="A0A804UCY4"/>
<dbReference type="Gene3D" id="4.10.280.10">
    <property type="entry name" value="Helix-loop-helix DNA-binding domain"/>
    <property type="match status" value="1"/>
</dbReference>
<dbReference type="Pfam" id="PF00010">
    <property type="entry name" value="HLH"/>
    <property type="match status" value="1"/>
</dbReference>
<gene>
    <name evidence="10" type="primary">LOC103632119</name>
</gene>
<dbReference type="Pfam" id="PF22754">
    <property type="entry name" value="bHLH-TF_ACT-like_plant"/>
    <property type="match status" value="1"/>
</dbReference>
<keyword evidence="12" id="KW-1267">Proteomics identification</keyword>
<reference evidence="10" key="2">
    <citation type="submission" date="2019-07" db="EMBL/GenBank/DDBJ databases">
        <authorList>
            <person name="Seetharam A."/>
            <person name="Woodhouse M."/>
            <person name="Cannon E."/>
        </authorList>
    </citation>
    <scope>NUCLEOTIDE SEQUENCE [LARGE SCALE GENOMIC DNA]</scope>
    <source>
        <strain evidence="10">cv. B73</strain>
    </source>
</reference>
<dbReference type="InterPro" id="IPR054502">
    <property type="entry name" value="bHLH-TF_ACT-like_plant"/>
</dbReference>
<dbReference type="PROSITE" id="PS50888">
    <property type="entry name" value="BHLH"/>
    <property type="match status" value="1"/>
</dbReference>
<evidence type="ECO:0000256" key="6">
    <source>
        <dbReference type="ARBA" id="ARBA00023242"/>
    </source>
</evidence>
<protein>
    <recommendedName>
        <fullName evidence="9">BHLH domain-containing protein</fullName>
    </recommendedName>
</protein>
<evidence type="ECO:0000313" key="10">
    <source>
        <dbReference type="EnsemblPlants" id="Zm00001eb303250_P003"/>
    </source>
</evidence>
<evidence type="ECO:0000256" key="5">
    <source>
        <dbReference type="ARBA" id="ARBA00023163"/>
    </source>
</evidence>